<name>A0A6P8ZZI6_THRPL</name>
<accession>A0A6P8ZZI6</accession>
<sequence>MWSSRLCRMCCAGKAPDDERTTRRGERTDEVTKEPDATEEPSTERDNHVTKDSEGPKLVFPNQLPEGTQEAMLETAAHILAIVSREDSVRIRIWVENPERNLDNIERLAGKLASFPRAPFGRAYWRLVLRASKDRPFTLLREALAVRAAYLESSALESIGPRRKSQLQDL</sequence>
<gene>
    <name evidence="3" type="primary">LOC117651148</name>
</gene>
<dbReference type="RefSeq" id="XP_034250842.1">
    <property type="nucleotide sequence ID" value="XM_034394951.1"/>
</dbReference>
<reference evidence="3" key="1">
    <citation type="submission" date="2025-08" db="UniProtKB">
        <authorList>
            <consortium name="RefSeq"/>
        </authorList>
    </citation>
    <scope>IDENTIFICATION</scope>
    <source>
        <tissue evidence="3">Total insect</tissue>
    </source>
</reference>
<keyword evidence="2" id="KW-1185">Reference proteome</keyword>
<feature type="region of interest" description="Disordered" evidence="1">
    <location>
        <begin position="13"/>
        <end position="59"/>
    </location>
</feature>
<proteinExistence type="predicted"/>
<evidence type="ECO:0000313" key="2">
    <source>
        <dbReference type="Proteomes" id="UP000515158"/>
    </source>
</evidence>
<dbReference type="OrthoDB" id="10460284at2759"/>
<dbReference type="AlphaFoldDB" id="A0A6P8ZZI6"/>
<protein>
    <submittedName>
        <fullName evidence="3">Uncharacterized protein LOC117651148</fullName>
    </submittedName>
</protein>
<feature type="compositionally biased region" description="Basic and acidic residues" evidence="1">
    <location>
        <begin position="15"/>
        <end position="55"/>
    </location>
</feature>
<evidence type="ECO:0000256" key="1">
    <source>
        <dbReference type="SAM" id="MobiDB-lite"/>
    </source>
</evidence>
<dbReference type="Proteomes" id="UP000515158">
    <property type="component" value="Unplaced"/>
</dbReference>
<evidence type="ECO:0000313" key="3">
    <source>
        <dbReference type="RefSeq" id="XP_034250842.1"/>
    </source>
</evidence>
<dbReference type="InParanoid" id="A0A6P8ZZI6"/>
<dbReference type="GeneID" id="117651148"/>
<dbReference type="KEGG" id="tpal:117651148"/>
<organism evidence="3">
    <name type="scientific">Thrips palmi</name>
    <name type="common">Melon thrips</name>
    <dbReference type="NCBI Taxonomy" id="161013"/>
    <lineage>
        <taxon>Eukaryota</taxon>
        <taxon>Metazoa</taxon>
        <taxon>Ecdysozoa</taxon>
        <taxon>Arthropoda</taxon>
        <taxon>Hexapoda</taxon>
        <taxon>Insecta</taxon>
        <taxon>Pterygota</taxon>
        <taxon>Neoptera</taxon>
        <taxon>Paraneoptera</taxon>
        <taxon>Thysanoptera</taxon>
        <taxon>Terebrantia</taxon>
        <taxon>Thripoidea</taxon>
        <taxon>Thripidae</taxon>
        <taxon>Thrips</taxon>
    </lineage>
</organism>